<dbReference type="GO" id="GO:0004519">
    <property type="term" value="F:endonuclease activity"/>
    <property type="evidence" value="ECO:0007669"/>
    <property type="project" value="UniProtKB-KW"/>
</dbReference>
<protein>
    <submittedName>
        <fullName evidence="1">Ligase-associated DNA damage response endonuclease PdeM</fullName>
    </submittedName>
</protein>
<dbReference type="GO" id="GO:0016874">
    <property type="term" value="F:ligase activity"/>
    <property type="evidence" value="ECO:0007669"/>
    <property type="project" value="UniProtKB-KW"/>
</dbReference>
<keyword evidence="1" id="KW-0436">Ligase</keyword>
<dbReference type="AlphaFoldDB" id="A0A2U8FMT4"/>
<evidence type="ECO:0000313" key="1">
    <source>
        <dbReference type="EMBL" id="AWI52325.1"/>
    </source>
</evidence>
<dbReference type="InterPro" id="IPR026336">
    <property type="entry name" value="PdeM-like"/>
</dbReference>
<dbReference type="NCBIfam" id="TIGR04123">
    <property type="entry name" value="P_estr_lig_assc"/>
    <property type="match status" value="1"/>
</dbReference>
<organism evidence="1 2">
    <name type="scientific">Aquabacterium olei</name>
    <dbReference type="NCBI Taxonomy" id="1296669"/>
    <lineage>
        <taxon>Bacteria</taxon>
        <taxon>Pseudomonadati</taxon>
        <taxon>Pseudomonadota</taxon>
        <taxon>Betaproteobacteria</taxon>
        <taxon>Burkholderiales</taxon>
        <taxon>Aquabacterium</taxon>
    </lineage>
</organism>
<dbReference type="OrthoDB" id="9795838at2"/>
<dbReference type="PANTHER" id="PTHR39323">
    <property type="entry name" value="BLR1149 PROTEIN"/>
    <property type="match status" value="1"/>
</dbReference>
<accession>A0A2U8FMT4</accession>
<dbReference type="Gene3D" id="3.60.21.10">
    <property type="match status" value="1"/>
</dbReference>
<keyword evidence="2" id="KW-1185">Reference proteome</keyword>
<keyword evidence="1" id="KW-0378">Hydrolase</keyword>
<gene>
    <name evidence="1" type="primary">pdeM</name>
    <name evidence="1" type="ORF">DEH84_01920</name>
</gene>
<dbReference type="KEGG" id="aon:DEH84_01920"/>
<keyword evidence="1" id="KW-0255">Endonuclease</keyword>
<reference evidence="1 2" key="1">
    <citation type="submission" date="2018-05" db="EMBL/GenBank/DDBJ databases">
        <title>complete genome sequence of Aquabacterium olei NBRC 110486.</title>
        <authorList>
            <person name="Tang B."/>
            <person name="Chang J."/>
            <person name="Zhang L."/>
            <person name="Yang H."/>
        </authorList>
    </citation>
    <scope>NUCLEOTIDE SEQUENCE [LARGE SCALE GENOMIC DNA]</scope>
    <source>
        <strain evidence="1 2">NBRC 110486</strain>
    </source>
</reference>
<dbReference type="EMBL" id="CP029210">
    <property type="protein sequence ID" value="AWI52325.1"/>
    <property type="molecule type" value="Genomic_DNA"/>
</dbReference>
<evidence type="ECO:0000313" key="2">
    <source>
        <dbReference type="Proteomes" id="UP000244892"/>
    </source>
</evidence>
<dbReference type="PANTHER" id="PTHR39323:SF1">
    <property type="entry name" value="BLR1149 PROTEIN"/>
    <property type="match status" value="1"/>
</dbReference>
<proteinExistence type="predicted"/>
<name>A0A2U8FMT4_9BURK</name>
<sequence length="262" mass="28014">MTQAVAQCVSLAGEAVWLRPDRTAWLAPAGCSHEAPSGQREVRDVPWPAGGTLLVADVHLGKAHQFSARGLPLPASVRQGADGDTLTRLLHALHTSHAARLVVLGDLFHGPQGGDSVARFAEAMASWAVDVGERAELVLIGGNHDTRARADLGPLQQRLGARLLHLPEHGHWRQGALACTHHPAPVPDAGYTLCGHWHPCVSLRARARDHLRLPCFWLGEPVRRPLGVLPAFGAFTGMHPAEPGPGDQLWAITPQGLHPLST</sequence>
<dbReference type="Proteomes" id="UP000244892">
    <property type="component" value="Chromosome"/>
</dbReference>
<dbReference type="InterPro" id="IPR029052">
    <property type="entry name" value="Metallo-depent_PP-like"/>
</dbReference>
<keyword evidence="1" id="KW-0540">Nuclease</keyword>
<dbReference type="RefSeq" id="WP_109034243.1">
    <property type="nucleotide sequence ID" value="NZ_CP029210.1"/>
</dbReference>
<dbReference type="SUPFAM" id="SSF56300">
    <property type="entry name" value="Metallo-dependent phosphatases"/>
    <property type="match status" value="1"/>
</dbReference>